<evidence type="ECO:0000313" key="2">
    <source>
        <dbReference type="EMBL" id="CAH2219890.1"/>
    </source>
</evidence>
<keyword evidence="3" id="KW-1185">Reference proteome</keyword>
<feature type="region of interest" description="Disordered" evidence="1">
    <location>
        <begin position="83"/>
        <end position="102"/>
    </location>
</feature>
<reference evidence="2" key="1">
    <citation type="submission" date="2022-03" db="EMBL/GenBank/DDBJ databases">
        <authorList>
            <person name="Alioto T."/>
            <person name="Alioto T."/>
            <person name="Gomez Garrido J."/>
        </authorList>
    </citation>
    <scope>NUCLEOTIDE SEQUENCE</scope>
</reference>
<feature type="region of interest" description="Disordered" evidence="1">
    <location>
        <begin position="18"/>
        <end position="64"/>
    </location>
</feature>
<accession>A0AAD1VJX1</accession>
<dbReference type="EMBL" id="OW240912">
    <property type="protein sequence ID" value="CAH2219890.1"/>
    <property type="molecule type" value="Genomic_DNA"/>
</dbReference>
<dbReference type="AlphaFoldDB" id="A0AAD1VJX1"/>
<gene>
    <name evidence="2" type="ORF">PECUL_23A032598</name>
</gene>
<evidence type="ECO:0000313" key="3">
    <source>
        <dbReference type="Proteomes" id="UP001295444"/>
    </source>
</evidence>
<dbReference type="Proteomes" id="UP001295444">
    <property type="component" value="Chromosome 01"/>
</dbReference>
<protein>
    <submittedName>
        <fullName evidence="2">Uncharacterized protein</fullName>
    </submittedName>
</protein>
<organism evidence="2 3">
    <name type="scientific">Pelobates cultripes</name>
    <name type="common">Western spadefoot toad</name>
    <dbReference type="NCBI Taxonomy" id="61616"/>
    <lineage>
        <taxon>Eukaryota</taxon>
        <taxon>Metazoa</taxon>
        <taxon>Chordata</taxon>
        <taxon>Craniata</taxon>
        <taxon>Vertebrata</taxon>
        <taxon>Euteleostomi</taxon>
        <taxon>Amphibia</taxon>
        <taxon>Batrachia</taxon>
        <taxon>Anura</taxon>
        <taxon>Pelobatoidea</taxon>
        <taxon>Pelobatidae</taxon>
        <taxon>Pelobates</taxon>
    </lineage>
</organism>
<evidence type="ECO:0000256" key="1">
    <source>
        <dbReference type="SAM" id="MobiDB-lite"/>
    </source>
</evidence>
<name>A0AAD1VJX1_PELCU</name>
<feature type="non-terminal residue" evidence="2">
    <location>
        <position position="1"/>
    </location>
</feature>
<sequence>GVDIRLSFERPVPTLTSKMASEGLCKPEISDESTGEEKPGDSPQSAVYHYSESDDDSSPSKKGDIKRLLTDLRQVWKSDLPQIRTEIGEVNRSAGSRREGAL</sequence>
<proteinExistence type="predicted"/>